<accession>A0A540KMB6</accession>
<sequence>MGFKLAYRMHMSEFKNENSSQQTACAMLEIRTRQRLQFQLLTCNNDLASRTVLKDVVSPVLTTNPIRRCASPRYSLACTLPALHPQCAYDIGHQCAGARACVAGDREVRDEMAEAAEVAGVKSVWGDG</sequence>
<protein>
    <submittedName>
        <fullName evidence="1">Uncharacterized protein</fullName>
    </submittedName>
</protein>
<dbReference type="EMBL" id="VIEB01001108">
    <property type="protein sequence ID" value="TQD75363.1"/>
    <property type="molecule type" value="Genomic_DNA"/>
</dbReference>
<dbReference type="AlphaFoldDB" id="A0A540KMB6"/>
<evidence type="ECO:0000313" key="2">
    <source>
        <dbReference type="Proteomes" id="UP000315295"/>
    </source>
</evidence>
<gene>
    <name evidence="1" type="ORF">C1H46_039124</name>
</gene>
<name>A0A540KMB6_MALBA</name>
<keyword evidence="2" id="KW-1185">Reference proteome</keyword>
<proteinExistence type="predicted"/>
<dbReference type="Proteomes" id="UP000315295">
    <property type="component" value="Unassembled WGS sequence"/>
</dbReference>
<organism evidence="1 2">
    <name type="scientific">Malus baccata</name>
    <name type="common">Siberian crab apple</name>
    <name type="synonym">Pyrus baccata</name>
    <dbReference type="NCBI Taxonomy" id="106549"/>
    <lineage>
        <taxon>Eukaryota</taxon>
        <taxon>Viridiplantae</taxon>
        <taxon>Streptophyta</taxon>
        <taxon>Embryophyta</taxon>
        <taxon>Tracheophyta</taxon>
        <taxon>Spermatophyta</taxon>
        <taxon>Magnoliopsida</taxon>
        <taxon>eudicotyledons</taxon>
        <taxon>Gunneridae</taxon>
        <taxon>Pentapetalae</taxon>
        <taxon>rosids</taxon>
        <taxon>fabids</taxon>
        <taxon>Rosales</taxon>
        <taxon>Rosaceae</taxon>
        <taxon>Amygdaloideae</taxon>
        <taxon>Maleae</taxon>
        <taxon>Malus</taxon>
    </lineage>
</organism>
<reference evidence="1 2" key="1">
    <citation type="journal article" date="2019" name="G3 (Bethesda)">
        <title>Sequencing of a Wild Apple (Malus baccata) Genome Unravels the Differences Between Cultivated and Wild Apple Species Regarding Disease Resistance and Cold Tolerance.</title>
        <authorList>
            <person name="Chen X."/>
        </authorList>
    </citation>
    <scope>NUCLEOTIDE SEQUENCE [LARGE SCALE GENOMIC DNA]</scope>
    <source>
        <strain evidence="2">cv. Shandingzi</strain>
        <tissue evidence="1">Leaves</tissue>
    </source>
</reference>
<evidence type="ECO:0000313" key="1">
    <source>
        <dbReference type="EMBL" id="TQD75363.1"/>
    </source>
</evidence>
<comment type="caution">
    <text evidence="1">The sequence shown here is derived from an EMBL/GenBank/DDBJ whole genome shotgun (WGS) entry which is preliminary data.</text>
</comment>